<dbReference type="Proteomes" id="UP001315278">
    <property type="component" value="Unassembled WGS sequence"/>
</dbReference>
<feature type="signal peptide" evidence="1">
    <location>
        <begin position="1"/>
        <end position="25"/>
    </location>
</feature>
<evidence type="ECO:0000313" key="3">
    <source>
        <dbReference type="Proteomes" id="UP001315278"/>
    </source>
</evidence>
<dbReference type="RefSeq" id="WP_212395371.1">
    <property type="nucleotide sequence ID" value="NZ_JAFCJH010000031.1"/>
</dbReference>
<comment type="caution">
    <text evidence="2">The sequence shown here is derived from an EMBL/GenBank/DDBJ whole genome shotgun (WGS) entry which is preliminary data.</text>
</comment>
<evidence type="ECO:0000313" key="2">
    <source>
        <dbReference type="EMBL" id="MBR0798803.1"/>
    </source>
</evidence>
<gene>
    <name evidence="2" type="ORF">JQ615_25785</name>
</gene>
<sequence>MKTRLLVALIALLMGVTGFSARSQAETGSVAVVFTKGGFIVGVGGGEGVLTLRGKHYPFTVSGMSVGFTIGASTTKLVGRAINLKGPASIEGSYSAAGAGGAIAAGAGGVQLQNANGVILQLSGPKVGAEVSAAVGGVTIRLK</sequence>
<keyword evidence="3" id="KW-1185">Reference proteome</keyword>
<accession>A0ABS5FPU8</accession>
<evidence type="ECO:0000256" key="1">
    <source>
        <dbReference type="SAM" id="SignalP"/>
    </source>
</evidence>
<organism evidence="2 3">
    <name type="scientific">Bradyrhizobium jicamae</name>
    <dbReference type="NCBI Taxonomy" id="280332"/>
    <lineage>
        <taxon>Bacteria</taxon>
        <taxon>Pseudomonadati</taxon>
        <taxon>Pseudomonadota</taxon>
        <taxon>Alphaproteobacteria</taxon>
        <taxon>Hyphomicrobiales</taxon>
        <taxon>Nitrobacteraceae</taxon>
        <taxon>Bradyrhizobium</taxon>
    </lineage>
</organism>
<dbReference type="EMBL" id="JAFCJH010000031">
    <property type="protein sequence ID" value="MBR0798803.1"/>
    <property type="molecule type" value="Genomic_DNA"/>
</dbReference>
<protein>
    <recommendedName>
        <fullName evidence="4">DUF1134 domain-containing protein</fullName>
    </recommendedName>
</protein>
<keyword evidence="1" id="KW-0732">Signal</keyword>
<reference evidence="3" key="1">
    <citation type="journal article" date="2021" name="ISME J.">
        <title>Evolutionary origin and ecological implication of a unique nif island in free-living Bradyrhizobium lineages.</title>
        <authorList>
            <person name="Tao J."/>
        </authorList>
    </citation>
    <scope>NUCLEOTIDE SEQUENCE [LARGE SCALE GENOMIC DNA]</scope>
    <source>
        <strain evidence="3">SZCCT0434</strain>
    </source>
</reference>
<feature type="chain" id="PRO_5046587070" description="DUF1134 domain-containing protein" evidence="1">
    <location>
        <begin position="26"/>
        <end position="143"/>
    </location>
</feature>
<proteinExistence type="predicted"/>
<name>A0ABS5FPU8_9BRAD</name>
<evidence type="ECO:0008006" key="4">
    <source>
        <dbReference type="Google" id="ProtNLM"/>
    </source>
</evidence>